<dbReference type="InterPro" id="IPR051549">
    <property type="entry name" value="PEP_Utilizing_Enz"/>
</dbReference>
<dbReference type="GO" id="GO:0016772">
    <property type="term" value="F:transferase activity, transferring phosphorus-containing groups"/>
    <property type="evidence" value="ECO:0007669"/>
    <property type="project" value="InterPro"/>
</dbReference>
<dbReference type="Gene3D" id="3.30.1490.20">
    <property type="entry name" value="ATP-grasp fold, A domain"/>
    <property type="match status" value="1"/>
</dbReference>
<dbReference type="Gene3D" id="3.50.30.10">
    <property type="entry name" value="Phosphohistidine domain"/>
    <property type="match status" value="1"/>
</dbReference>
<dbReference type="Proteomes" id="UP000192907">
    <property type="component" value="Unassembled WGS sequence"/>
</dbReference>
<dbReference type="InterPro" id="IPR036637">
    <property type="entry name" value="Phosphohistidine_dom_sf"/>
</dbReference>
<dbReference type="Gene3D" id="3.30.470.20">
    <property type="entry name" value="ATP-grasp fold, B domain"/>
    <property type="match status" value="1"/>
</dbReference>
<reference evidence="2" key="1">
    <citation type="submission" date="2017-04" db="EMBL/GenBank/DDBJ databases">
        <authorList>
            <person name="Varghese N."/>
            <person name="Submissions S."/>
        </authorList>
    </citation>
    <scope>NUCLEOTIDE SEQUENCE [LARGE SCALE GENOMIC DNA]</scope>
    <source>
        <strain evidence="2">RKEM611</strain>
    </source>
</reference>
<sequence>MKLISSQDLLDYHLEDTGFKALRLQMAALTNSDQIPTYWCLTGSTCLEILEESANFEQLVGYLDQLQQDSQREVIKQAVEQIVMATPLPEALANELNELLDRENHLVVRSSSAQPHRSSSCVASFISGEFTKLQSAILQHIACELVENGMPFMGSLILQRYVSVDKTMIVFTANPHNGNRSQAVMEHYYGSKKIEDQIDYLEYNWRSKKIEVQNAGMKTRSLRYDANGREISSEVSPKFHLTPILEQKSIDLILKQSFAILKQFSKPLRLHFASSGGRLYLLGIKKPAYFPAMRDNSRHGSTWSNDNLETSYLGLTSPLSFSVNRHLYQSKLTYLLNLFKADPLAINTQRAKMQHVLSMITCRIFSNKTALSEIAQLVPHEQDRALLESFLTLGTTNNQPDHAPPLLKKLRAAIFQDVDEMHLQAQKKSQDFAQRYRDRFLDYTPQYFATHNVGELFSEFEDLLNQHSQLHHSQALVRLEAFKVGLKIQGISQEAGVPMSPLELELSMQLDTPTFYRDFLDMAREFSQERIMENYDFHDPQKLFHHLAKDHQKANHCFRSFIQDYGFLSFQEGKFNSVTVAENPAILLPLLHLYCQHKEVIPPMKSEPPQQKILNELFHKIHQSQGPSILNRLRKKYQKFQQLMVDVQHIRIQKLQFFMLLKQVVSAIGYQLHDSQFIENPTDIHYFLMEEFEALELGGFLDKDIKDLISKRKEEYQAYQNTYNNIREFQITEFIPVTENVIEKFFKESPKPWGRIHGQGNHAGSFNGNIKKIHSPEDFSQILNKIVLLQVPSNLASLAVPLAKGIIVEQCSHSSYLTSLSNMLQRPMVTNVPRVFQRVSDQQPIHIDSDDGAIEKMLNAAQDDDSQAS</sequence>
<keyword evidence="2" id="KW-1185">Reference proteome</keyword>
<gene>
    <name evidence="1" type="ORF">SAMN06296036_122127</name>
</gene>
<proteinExistence type="predicted"/>
<evidence type="ECO:0000313" key="1">
    <source>
        <dbReference type="EMBL" id="SMF65306.1"/>
    </source>
</evidence>
<dbReference type="GO" id="GO:0005524">
    <property type="term" value="F:ATP binding"/>
    <property type="evidence" value="ECO:0007669"/>
    <property type="project" value="InterPro"/>
</dbReference>
<dbReference type="EMBL" id="FWZT01000022">
    <property type="protein sequence ID" value="SMF65306.1"/>
    <property type="molecule type" value="Genomic_DNA"/>
</dbReference>
<dbReference type="SUPFAM" id="SSF56059">
    <property type="entry name" value="Glutathione synthetase ATP-binding domain-like"/>
    <property type="match status" value="1"/>
</dbReference>
<dbReference type="PANTHER" id="PTHR43615">
    <property type="entry name" value="PHOSPHOENOLPYRUVATE SYNTHASE-RELATED"/>
    <property type="match status" value="1"/>
</dbReference>
<dbReference type="InterPro" id="IPR013815">
    <property type="entry name" value="ATP_grasp_subdomain_1"/>
</dbReference>
<dbReference type="STRING" id="1513793.SAMN06296036_122127"/>
<organism evidence="1 2">
    <name type="scientific">Pseudobacteriovorax antillogorgiicola</name>
    <dbReference type="NCBI Taxonomy" id="1513793"/>
    <lineage>
        <taxon>Bacteria</taxon>
        <taxon>Pseudomonadati</taxon>
        <taxon>Bdellovibrionota</taxon>
        <taxon>Oligoflexia</taxon>
        <taxon>Oligoflexales</taxon>
        <taxon>Pseudobacteriovoracaceae</taxon>
        <taxon>Pseudobacteriovorax</taxon>
    </lineage>
</organism>
<dbReference type="RefSeq" id="WP_132323516.1">
    <property type="nucleotide sequence ID" value="NZ_FWZT01000022.1"/>
</dbReference>
<protein>
    <submittedName>
        <fullName evidence="1">Phosphohistidine swiveling domain-containing protein</fullName>
    </submittedName>
</protein>
<dbReference type="PANTHER" id="PTHR43615:SF1">
    <property type="entry name" value="PPDK_N DOMAIN-CONTAINING PROTEIN"/>
    <property type="match status" value="1"/>
</dbReference>
<name>A0A1Y6CMY9_9BACT</name>
<accession>A0A1Y6CMY9</accession>
<evidence type="ECO:0000313" key="2">
    <source>
        <dbReference type="Proteomes" id="UP000192907"/>
    </source>
</evidence>
<dbReference type="AlphaFoldDB" id="A0A1Y6CMY9"/>
<dbReference type="SUPFAM" id="SSF52009">
    <property type="entry name" value="Phosphohistidine domain"/>
    <property type="match status" value="1"/>
</dbReference>